<dbReference type="GO" id="GO:0016758">
    <property type="term" value="F:hexosyltransferase activity"/>
    <property type="evidence" value="ECO:0007669"/>
    <property type="project" value="TreeGrafter"/>
</dbReference>
<dbReference type="PANTHER" id="PTHR45947">
    <property type="entry name" value="SULFOQUINOVOSYL TRANSFERASE SQD2"/>
    <property type="match status" value="1"/>
</dbReference>
<feature type="region of interest" description="Disordered" evidence="1">
    <location>
        <begin position="1"/>
        <end position="24"/>
    </location>
</feature>
<keyword evidence="5" id="KW-1185">Reference proteome</keyword>
<evidence type="ECO:0000313" key="4">
    <source>
        <dbReference type="EMBL" id="AUG49098.1"/>
    </source>
</evidence>
<accession>A0A2H5A2X7</accession>
<dbReference type="InterPro" id="IPR028098">
    <property type="entry name" value="Glyco_trans_4-like_N"/>
</dbReference>
<dbReference type="Gene3D" id="3.40.50.2000">
    <property type="entry name" value="Glycogen Phosphorylase B"/>
    <property type="match status" value="2"/>
</dbReference>
<organism evidence="4 5">
    <name type="scientific">Haloarcula taiwanensis</name>
    <dbReference type="NCBI Taxonomy" id="1932004"/>
    <lineage>
        <taxon>Archaea</taxon>
        <taxon>Methanobacteriati</taxon>
        <taxon>Methanobacteriota</taxon>
        <taxon>Stenosarchaea group</taxon>
        <taxon>Halobacteria</taxon>
        <taxon>Halobacteriales</taxon>
        <taxon>Haloarculaceae</taxon>
        <taxon>Haloarcula</taxon>
    </lineage>
</organism>
<reference evidence="4 5" key="1">
    <citation type="submission" date="2017-01" db="EMBL/GenBank/DDBJ databases">
        <title>A Red Light-Sensitive Sensory Rhodopsin I From Haloarcula taiwanensis, A New Haloarchaeon Isolated From Taiwan.</title>
        <authorList>
            <person name="Yang C.-S."/>
            <person name="Han Y.-A."/>
            <person name="Chen P.-C."/>
            <person name="Ng W.V."/>
            <person name="Chen T.-W."/>
        </authorList>
    </citation>
    <scope>NUCLEOTIDE SEQUENCE [LARGE SCALE GENOMIC DNA]</scope>
    <source>
        <strain evidence="4 5">Taiwanensis</strain>
    </source>
</reference>
<dbReference type="AlphaFoldDB" id="A0A2H5A2X7"/>
<evidence type="ECO:0000313" key="5">
    <source>
        <dbReference type="Proteomes" id="UP000242917"/>
    </source>
</evidence>
<dbReference type="Pfam" id="PF13439">
    <property type="entry name" value="Glyco_transf_4"/>
    <property type="match status" value="1"/>
</dbReference>
<gene>
    <name evidence="4" type="ORF">BVU17_16085</name>
</gene>
<dbReference type="SUPFAM" id="SSF53756">
    <property type="entry name" value="UDP-Glycosyltransferase/glycogen phosphorylase"/>
    <property type="match status" value="1"/>
</dbReference>
<sequence length="419" mass="45891">MSRSDTTHEAPTAGTDSYDDASHQSPDETVRVCFLINKLAPDGAPTIVLNLVEQARDQPFDFTVCFFGGDDTLRTDFEDAGARVVDFGAVGEFPQFDPRSLPRMLRFFRRTSFDILHCHLPYSQSLGRLVGSVADVDHIVSTQHNVPANYHPIERVAERLTRPLDSRTVAVSEGVQTAFTGESEVFHHDAGGQWSTIPNGIDVDAFAGSVDAADGRAVRQEWGLSDSDPLYLNVARYEPQKRQPTLIEAMGEVIDSVPSAHLLIVGWGSLEASLREKVQSAGLSEAVTVTGRVPEIHGYYAAADAFVSASAFEGLPVTILEAMTAECPVVATDIDGVREVVLDGETGRLVPPDEPTQMAAAMRELADHATRERYGEQGCDRVRNVFTVEQMVSRYTRLYRSLDGRQGRENNAGEYENDA</sequence>
<dbReference type="OrthoDB" id="132546at2157"/>
<evidence type="ECO:0000259" key="3">
    <source>
        <dbReference type="Pfam" id="PF13439"/>
    </source>
</evidence>
<dbReference type="Proteomes" id="UP000242917">
    <property type="component" value="Chromosome II"/>
</dbReference>
<protein>
    <submittedName>
        <fullName evidence="4">Glycosyltransferase</fullName>
    </submittedName>
</protein>
<dbReference type="InterPro" id="IPR001296">
    <property type="entry name" value="Glyco_trans_1"/>
</dbReference>
<dbReference type="Pfam" id="PF00534">
    <property type="entry name" value="Glycos_transf_1"/>
    <property type="match status" value="1"/>
</dbReference>
<dbReference type="KEGG" id="hta:BVU17_16085"/>
<evidence type="ECO:0000259" key="2">
    <source>
        <dbReference type="Pfam" id="PF00534"/>
    </source>
</evidence>
<keyword evidence="4" id="KW-0808">Transferase</keyword>
<dbReference type="EMBL" id="CP019155">
    <property type="protein sequence ID" value="AUG49098.1"/>
    <property type="molecule type" value="Genomic_DNA"/>
</dbReference>
<proteinExistence type="predicted"/>
<dbReference type="PANTHER" id="PTHR45947:SF3">
    <property type="entry name" value="SULFOQUINOVOSYL TRANSFERASE SQD2"/>
    <property type="match status" value="1"/>
</dbReference>
<dbReference type="InterPro" id="IPR050194">
    <property type="entry name" value="Glycosyltransferase_grp1"/>
</dbReference>
<feature type="domain" description="Glycosyl transferase family 1" evidence="2">
    <location>
        <begin position="218"/>
        <end position="378"/>
    </location>
</feature>
<feature type="domain" description="Glycosyltransferase subfamily 4-like N-terminal" evidence="3">
    <location>
        <begin position="42"/>
        <end position="204"/>
    </location>
</feature>
<evidence type="ECO:0000256" key="1">
    <source>
        <dbReference type="SAM" id="MobiDB-lite"/>
    </source>
</evidence>
<name>A0A2H5A2X7_9EURY</name>